<reference evidence="2" key="2">
    <citation type="journal article" date="2017" name="Nat. Plants">
        <title>The Aegilops tauschii genome reveals multiple impacts of transposons.</title>
        <authorList>
            <person name="Zhao G."/>
            <person name="Zou C."/>
            <person name="Li K."/>
            <person name="Wang K."/>
            <person name="Li T."/>
            <person name="Gao L."/>
            <person name="Zhang X."/>
            <person name="Wang H."/>
            <person name="Yang Z."/>
            <person name="Liu X."/>
            <person name="Jiang W."/>
            <person name="Mao L."/>
            <person name="Kong X."/>
            <person name="Jiao Y."/>
            <person name="Jia J."/>
        </authorList>
    </citation>
    <scope>NUCLEOTIDE SEQUENCE [LARGE SCALE GENOMIC DNA]</scope>
    <source>
        <strain evidence="2">cv. AL8/78</strain>
    </source>
</reference>
<reference evidence="1" key="3">
    <citation type="journal article" date="2017" name="Nature">
        <title>Genome sequence of the progenitor of the wheat D genome Aegilops tauschii.</title>
        <authorList>
            <person name="Luo M.C."/>
            <person name="Gu Y.Q."/>
            <person name="Puiu D."/>
            <person name="Wang H."/>
            <person name="Twardziok S.O."/>
            <person name="Deal K.R."/>
            <person name="Huo N."/>
            <person name="Zhu T."/>
            <person name="Wang L."/>
            <person name="Wang Y."/>
            <person name="McGuire P.E."/>
            <person name="Liu S."/>
            <person name="Long H."/>
            <person name="Ramasamy R.K."/>
            <person name="Rodriguez J.C."/>
            <person name="Van S.L."/>
            <person name="Yuan L."/>
            <person name="Wang Z."/>
            <person name="Xia Z."/>
            <person name="Xiao L."/>
            <person name="Anderson O.D."/>
            <person name="Ouyang S."/>
            <person name="Liang Y."/>
            <person name="Zimin A.V."/>
            <person name="Pertea G."/>
            <person name="Qi P."/>
            <person name="Bennetzen J.L."/>
            <person name="Dai X."/>
            <person name="Dawson M.W."/>
            <person name="Muller H.G."/>
            <person name="Kugler K."/>
            <person name="Rivarola-Duarte L."/>
            <person name="Spannagl M."/>
            <person name="Mayer K.F.X."/>
            <person name="Lu F.H."/>
            <person name="Bevan M.W."/>
            <person name="Leroy P."/>
            <person name="Li P."/>
            <person name="You F.M."/>
            <person name="Sun Q."/>
            <person name="Liu Z."/>
            <person name="Lyons E."/>
            <person name="Wicker T."/>
            <person name="Salzberg S.L."/>
            <person name="Devos K.M."/>
            <person name="Dvorak J."/>
        </authorList>
    </citation>
    <scope>NUCLEOTIDE SEQUENCE [LARGE SCALE GENOMIC DNA]</scope>
    <source>
        <strain evidence="1">cv. AL8/78</strain>
    </source>
</reference>
<organism evidence="1 2">
    <name type="scientific">Aegilops tauschii subsp. strangulata</name>
    <name type="common">Goatgrass</name>
    <dbReference type="NCBI Taxonomy" id="200361"/>
    <lineage>
        <taxon>Eukaryota</taxon>
        <taxon>Viridiplantae</taxon>
        <taxon>Streptophyta</taxon>
        <taxon>Embryophyta</taxon>
        <taxon>Tracheophyta</taxon>
        <taxon>Spermatophyta</taxon>
        <taxon>Magnoliopsida</taxon>
        <taxon>Liliopsida</taxon>
        <taxon>Poales</taxon>
        <taxon>Poaceae</taxon>
        <taxon>BOP clade</taxon>
        <taxon>Pooideae</taxon>
        <taxon>Triticodae</taxon>
        <taxon>Triticeae</taxon>
        <taxon>Triticinae</taxon>
        <taxon>Aegilops</taxon>
    </lineage>
</organism>
<sequence>GLRLGILTAELASSCGSVMCLSQAQCFCNDVPVKCFLMDALSTC</sequence>
<proteinExistence type="predicted"/>
<dbReference type="EnsemblPlants" id="AET2Gv20549000.4">
    <property type="protein sequence ID" value="AET2Gv20549000.4"/>
    <property type="gene ID" value="AET2Gv20549000"/>
</dbReference>
<accession>A0A453BL13</accession>
<dbReference type="AlphaFoldDB" id="A0A453BL13"/>
<reference evidence="2" key="1">
    <citation type="journal article" date="2014" name="Science">
        <title>Ancient hybridizations among the ancestral genomes of bread wheat.</title>
        <authorList>
            <consortium name="International Wheat Genome Sequencing Consortium,"/>
            <person name="Marcussen T."/>
            <person name="Sandve S.R."/>
            <person name="Heier L."/>
            <person name="Spannagl M."/>
            <person name="Pfeifer M."/>
            <person name="Jakobsen K.S."/>
            <person name="Wulff B.B."/>
            <person name="Steuernagel B."/>
            <person name="Mayer K.F."/>
            <person name="Olsen O.A."/>
        </authorList>
    </citation>
    <scope>NUCLEOTIDE SEQUENCE [LARGE SCALE GENOMIC DNA]</scope>
    <source>
        <strain evidence="2">cv. AL8/78</strain>
    </source>
</reference>
<dbReference type="Gramene" id="AET2Gv20549000.4">
    <property type="protein sequence ID" value="AET2Gv20549000.4"/>
    <property type="gene ID" value="AET2Gv20549000"/>
</dbReference>
<keyword evidence="2" id="KW-1185">Reference proteome</keyword>
<dbReference type="Proteomes" id="UP000015105">
    <property type="component" value="Chromosome 2D"/>
</dbReference>
<reference evidence="1" key="5">
    <citation type="journal article" date="2021" name="G3 (Bethesda)">
        <title>Aegilops tauschii genome assembly Aet v5.0 features greater sequence contiguity and improved annotation.</title>
        <authorList>
            <person name="Wang L."/>
            <person name="Zhu T."/>
            <person name="Rodriguez J.C."/>
            <person name="Deal K.R."/>
            <person name="Dubcovsky J."/>
            <person name="McGuire P.E."/>
            <person name="Lux T."/>
            <person name="Spannagl M."/>
            <person name="Mayer K.F.X."/>
            <person name="Baldrich P."/>
            <person name="Meyers B.C."/>
            <person name="Huo N."/>
            <person name="Gu Y.Q."/>
            <person name="Zhou H."/>
            <person name="Devos K.M."/>
            <person name="Bennetzen J.L."/>
            <person name="Unver T."/>
            <person name="Budak H."/>
            <person name="Gulick P.J."/>
            <person name="Galiba G."/>
            <person name="Kalapos B."/>
            <person name="Nelson D.R."/>
            <person name="Li P."/>
            <person name="You F.M."/>
            <person name="Luo M.C."/>
            <person name="Dvorak J."/>
        </authorList>
    </citation>
    <scope>NUCLEOTIDE SEQUENCE [LARGE SCALE GENOMIC DNA]</scope>
    <source>
        <strain evidence="1">cv. AL8/78</strain>
    </source>
</reference>
<evidence type="ECO:0000313" key="1">
    <source>
        <dbReference type="EnsemblPlants" id="AET2Gv20549000.4"/>
    </source>
</evidence>
<evidence type="ECO:0000313" key="2">
    <source>
        <dbReference type="Proteomes" id="UP000015105"/>
    </source>
</evidence>
<reference evidence="1" key="4">
    <citation type="submission" date="2019-03" db="UniProtKB">
        <authorList>
            <consortium name="EnsemblPlants"/>
        </authorList>
    </citation>
    <scope>IDENTIFICATION</scope>
</reference>
<name>A0A453BL13_AEGTS</name>
<protein>
    <submittedName>
        <fullName evidence="1">Uncharacterized protein</fullName>
    </submittedName>
</protein>